<proteinExistence type="predicted"/>
<feature type="compositionally biased region" description="Polar residues" evidence="1">
    <location>
        <begin position="9"/>
        <end position="18"/>
    </location>
</feature>
<feature type="region of interest" description="Disordered" evidence="1">
    <location>
        <begin position="1"/>
        <end position="26"/>
    </location>
</feature>
<evidence type="ECO:0000256" key="1">
    <source>
        <dbReference type="SAM" id="MobiDB-lite"/>
    </source>
</evidence>
<evidence type="ECO:0000313" key="2">
    <source>
        <dbReference type="EMBL" id="QNL31588.1"/>
    </source>
</evidence>
<accession>A0A7G9A4B5</accession>
<reference evidence="2" key="1">
    <citation type="submission" date="2020-07" db="EMBL/GenBank/DDBJ databases">
        <title>Dissolved microcystin release linked to lysis of a Microcystis spp. bloom in Lake Erie (USA) attributed to a novel cyanophage.</title>
        <authorList>
            <person name="McKindles K.M."/>
            <person name="Manes M.A."/>
            <person name="DeMarco J.R."/>
            <person name="McClure A."/>
            <person name="McKay R.M."/>
            <person name="Davis T.W."/>
            <person name="Bullerjahn G.S."/>
        </authorList>
    </citation>
    <scope>NUCLEOTIDE SEQUENCE</scope>
</reference>
<name>A0A7G9A4B5_9VIRU</name>
<protein>
    <submittedName>
        <fullName evidence="2">Uncharacterized protein</fullName>
    </submittedName>
</protein>
<sequence length="227" mass="26100">MPRRKKVVPNNSTLTPKSPVSGKGSRFDNLIPNSPIEFGHYPIWERQPYEMAQWFEKFQAFYIHLPAGYRTLNRAFNDCATSAGEEIPPTRRNIAIPEQWQLAYKMYRWEDRAKAYWLKKIQDQEAYRNEILNQIIDKSIKNAFKTLEKSEEINNRSLDDPNGNWSHKDAIVMTKAVTEIVEKALGLDTVEYAISILQKNGLAVIDPDGNLIGQPTDKGNSEDETIL</sequence>
<dbReference type="EMBL" id="MT840186">
    <property type="protein sequence ID" value="QNL31588.1"/>
    <property type="molecule type" value="Genomic_DNA"/>
</dbReference>
<organism evidence="2">
    <name type="scientific">Bacteriophage sp</name>
    <dbReference type="NCBI Taxonomy" id="38018"/>
    <lineage>
        <taxon>Viruses</taxon>
    </lineage>
</organism>